<evidence type="ECO:0000259" key="5">
    <source>
        <dbReference type="PROSITE" id="PS50893"/>
    </source>
</evidence>
<comment type="similarity">
    <text evidence="1">Belongs to the ABC transporter superfamily.</text>
</comment>
<evidence type="ECO:0000256" key="1">
    <source>
        <dbReference type="ARBA" id="ARBA00005417"/>
    </source>
</evidence>
<dbReference type="InterPro" id="IPR050319">
    <property type="entry name" value="ABC_transp_ATP-bind"/>
</dbReference>
<evidence type="ECO:0000256" key="2">
    <source>
        <dbReference type="ARBA" id="ARBA00022448"/>
    </source>
</evidence>
<dbReference type="InterPro" id="IPR013563">
    <property type="entry name" value="Oligopep_ABC_C"/>
</dbReference>
<protein>
    <submittedName>
        <fullName evidence="6">Oligopeptide transporter subunit ATP-binding component of ABC superfamily</fullName>
    </submittedName>
</protein>
<sequence>MNNEYLLEVKNISKKFSSDKNTNPAVKNLNFSLKKGEVFSIVGESGCGKTTTGRIILRLIEADSGEIWFKGKEIRTISKKELKNLRPSMQIIFQDPYGSLNPRMNVKKLLYEAISSDKDLSKEELKKKTESLVKSVGLSVDDLKKYPHEFSGGQRQRIGIARAIATEPDLIVCDEPVSALDLLVQAQILNLLKKMQKDNQYSYIFISHDLSVVKHMSDRVAIMYLGQIVEVGTNQEIFDTPIHPYTKLLLDSVLNLEANCSFDLNTEYQDINMSDYDENSCCFYHRCPYKDSNCNNYKNEYQKITNTHYVACKKYNLLKI</sequence>
<dbReference type="SUPFAM" id="SSF52540">
    <property type="entry name" value="P-loop containing nucleoside triphosphate hydrolases"/>
    <property type="match status" value="1"/>
</dbReference>
<dbReference type="InterPro" id="IPR003439">
    <property type="entry name" value="ABC_transporter-like_ATP-bd"/>
</dbReference>
<proteinExistence type="inferred from homology"/>
<dbReference type="Proteomes" id="UP000007041">
    <property type="component" value="Chromosome"/>
</dbReference>
<dbReference type="PROSITE" id="PS00211">
    <property type="entry name" value="ABC_TRANSPORTER_1"/>
    <property type="match status" value="1"/>
</dbReference>
<dbReference type="InterPro" id="IPR003593">
    <property type="entry name" value="AAA+_ATPase"/>
</dbReference>
<dbReference type="Pfam" id="PF08352">
    <property type="entry name" value="oligo_HPY"/>
    <property type="match status" value="1"/>
</dbReference>
<dbReference type="NCBIfam" id="TIGR01727">
    <property type="entry name" value="oligo_HPY"/>
    <property type="match status" value="1"/>
</dbReference>
<dbReference type="GO" id="GO:0055085">
    <property type="term" value="P:transmembrane transport"/>
    <property type="evidence" value="ECO:0007669"/>
    <property type="project" value="UniProtKB-ARBA"/>
</dbReference>
<evidence type="ECO:0000313" key="7">
    <source>
        <dbReference type="Proteomes" id="UP000007041"/>
    </source>
</evidence>
<dbReference type="Gene3D" id="3.40.50.300">
    <property type="entry name" value="P-loop containing nucleotide triphosphate hydrolases"/>
    <property type="match status" value="1"/>
</dbReference>
<dbReference type="GO" id="GO:0005524">
    <property type="term" value="F:ATP binding"/>
    <property type="evidence" value="ECO:0007669"/>
    <property type="project" value="UniProtKB-KW"/>
</dbReference>
<dbReference type="Pfam" id="PF00005">
    <property type="entry name" value="ABC_tran"/>
    <property type="match status" value="1"/>
</dbReference>
<feature type="domain" description="ABC transporter" evidence="5">
    <location>
        <begin position="7"/>
        <end position="250"/>
    </location>
</feature>
<dbReference type="InterPro" id="IPR027417">
    <property type="entry name" value="P-loop_NTPase"/>
</dbReference>
<dbReference type="STRING" id="1511.CLOST_0086"/>
<dbReference type="HOGENOM" id="CLU_000604_1_23_9"/>
<name>E3PR86_ACESD</name>
<organism evidence="6 7">
    <name type="scientific">Acetoanaerobium sticklandii (strain ATCC 12662 / DSM 519 / JCM 1433 / CCUG 9281 / NCIMB 10654 / HF)</name>
    <name type="common">Clostridium sticklandii</name>
    <dbReference type="NCBI Taxonomy" id="499177"/>
    <lineage>
        <taxon>Bacteria</taxon>
        <taxon>Bacillati</taxon>
        <taxon>Bacillota</taxon>
        <taxon>Clostridia</taxon>
        <taxon>Peptostreptococcales</taxon>
        <taxon>Filifactoraceae</taxon>
        <taxon>Acetoanaerobium</taxon>
    </lineage>
</organism>
<dbReference type="GO" id="GO:0016887">
    <property type="term" value="F:ATP hydrolysis activity"/>
    <property type="evidence" value="ECO:0007669"/>
    <property type="project" value="InterPro"/>
</dbReference>
<dbReference type="PANTHER" id="PTHR43776:SF7">
    <property type="entry name" value="D,D-DIPEPTIDE TRANSPORT ATP-BINDING PROTEIN DDPF-RELATED"/>
    <property type="match status" value="1"/>
</dbReference>
<dbReference type="FunFam" id="3.40.50.300:FF:000016">
    <property type="entry name" value="Oligopeptide ABC transporter ATP-binding component"/>
    <property type="match status" value="1"/>
</dbReference>
<dbReference type="PROSITE" id="PS50893">
    <property type="entry name" value="ABC_TRANSPORTER_2"/>
    <property type="match status" value="1"/>
</dbReference>
<evidence type="ECO:0000256" key="3">
    <source>
        <dbReference type="ARBA" id="ARBA00022741"/>
    </source>
</evidence>
<dbReference type="AlphaFoldDB" id="E3PR86"/>
<dbReference type="CDD" id="cd03257">
    <property type="entry name" value="ABC_NikE_OppD_transporters"/>
    <property type="match status" value="1"/>
</dbReference>
<keyword evidence="3" id="KW-0547">Nucleotide-binding</keyword>
<dbReference type="EMBL" id="FP565809">
    <property type="protein sequence ID" value="CBH20216.1"/>
    <property type="molecule type" value="Genomic_DNA"/>
</dbReference>
<dbReference type="eggNOG" id="COG4608">
    <property type="taxonomic scope" value="Bacteria"/>
</dbReference>
<keyword evidence="4 6" id="KW-0067">ATP-binding</keyword>
<evidence type="ECO:0000313" key="6">
    <source>
        <dbReference type="EMBL" id="CBH20216.1"/>
    </source>
</evidence>
<gene>
    <name evidence="6" type="primary">oppF</name>
    <name evidence="6" type="ordered locus">CLOST_0086</name>
</gene>
<keyword evidence="7" id="KW-1185">Reference proteome</keyword>
<dbReference type="PANTHER" id="PTHR43776">
    <property type="entry name" value="TRANSPORT ATP-BINDING PROTEIN"/>
    <property type="match status" value="1"/>
</dbReference>
<evidence type="ECO:0000256" key="4">
    <source>
        <dbReference type="ARBA" id="ARBA00022840"/>
    </source>
</evidence>
<dbReference type="InterPro" id="IPR017871">
    <property type="entry name" value="ABC_transporter-like_CS"/>
</dbReference>
<accession>E3PR86</accession>
<dbReference type="SMART" id="SM00382">
    <property type="entry name" value="AAA"/>
    <property type="match status" value="1"/>
</dbReference>
<reference evidence="7" key="1">
    <citation type="journal article" date="2010" name="BMC Genomics">
        <title>Clostridium sticklandii, a specialist in amino acid degradation:revisiting its metabolism through its genome sequence.</title>
        <authorList>
            <person name="Fonknechten N."/>
            <person name="Chaussonnerie S."/>
            <person name="Tricot S."/>
            <person name="Lajus A."/>
            <person name="Andreesen J.R."/>
            <person name="Perchat N."/>
            <person name="Pelletier E."/>
            <person name="Gouyvenoux M."/>
            <person name="Barbe V."/>
            <person name="Salanoubat M."/>
            <person name="Le Paslier D."/>
            <person name="Weissenbach J."/>
            <person name="Cohen G.N."/>
            <person name="Kreimeyer A."/>
        </authorList>
    </citation>
    <scope>NUCLEOTIDE SEQUENCE [LARGE SCALE GENOMIC DNA]</scope>
    <source>
        <strain evidence="7">ATCC 12662 / DSM 519 / JCM 1433 / CCUG 9281 / NCIMB 10654 / HF</strain>
    </source>
</reference>
<dbReference type="KEGG" id="cst:CLOST_0086"/>
<keyword evidence="2" id="KW-0813">Transport</keyword>
<dbReference type="GO" id="GO:0015833">
    <property type="term" value="P:peptide transport"/>
    <property type="evidence" value="ECO:0007669"/>
    <property type="project" value="InterPro"/>
</dbReference>